<proteinExistence type="predicted"/>
<sequence>MKFHIELVKFAGFLRIYLIFHIEFRFGGRGCAPGPDQTEPD</sequence>
<keyword evidence="2" id="KW-1185">Reference proteome</keyword>
<reference evidence="1 2" key="1">
    <citation type="submission" date="2017-04" db="EMBL/GenBank/DDBJ databases">
        <authorList>
            <person name="Varghese N."/>
            <person name="Submissions S."/>
        </authorList>
    </citation>
    <scope>NUCLEOTIDE SEQUENCE [LARGE SCALE GENOMIC DNA]</scope>
    <source>
        <strain evidence="1 2">J12</strain>
    </source>
</reference>
<comment type="caution">
    <text evidence="1">The sequence shown here is derived from an EMBL/GenBank/DDBJ whole genome shotgun (WGS) entry which is preliminary data.</text>
</comment>
<protein>
    <submittedName>
        <fullName evidence="1">Uncharacterized protein</fullName>
    </submittedName>
</protein>
<accession>A0ABY1LXC4</accession>
<name>A0ABY1LXC4_9BACL</name>
<gene>
    <name evidence="1" type="ORF">SAMN02744124_01335</name>
</gene>
<organism evidence="1 2">
    <name type="scientific">Paenibacillus barengoltzii J12</name>
    <dbReference type="NCBI Taxonomy" id="935846"/>
    <lineage>
        <taxon>Bacteria</taxon>
        <taxon>Bacillati</taxon>
        <taxon>Bacillota</taxon>
        <taxon>Bacilli</taxon>
        <taxon>Bacillales</taxon>
        <taxon>Paenibacillaceae</taxon>
        <taxon>Paenibacillus</taxon>
    </lineage>
</organism>
<dbReference type="EMBL" id="FXAE01000009">
    <property type="protein sequence ID" value="SMF11007.1"/>
    <property type="molecule type" value="Genomic_DNA"/>
</dbReference>
<evidence type="ECO:0000313" key="1">
    <source>
        <dbReference type="EMBL" id="SMF11007.1"/>
    </source>
</evidence>
<evidence type="ECO:0000313" key="2">
    <source>
        <dbReference type="Proteomes" id="UP000192939"/>
    </source>
</evidence>
<dbReference type="Proteomes" id="UP000192939">
    <property type="component" value="Unassembled WGS sequence"/>
</dbReference>